<evidence type="ECO:0000313" key="12">
    <source>
        <dbReference type="EMBL" id="GEM07220.1"/>
    </source>
</evidence>
<evidence type="ECO:0000256" key="7">
    <source>
        <dbReference type="ARBA" id="ARBA00023242"/>
    </source>
</evidence>
<evidence type="ECO:0000256" key="1">
    <source>
        <dbReference type="ARBA" id="ARBA00004123"/>
    </source>
</evidence>
<dbReference type="PROSITE" id="PS50294">
    <property type="entry name" value="WD_REPEATS_REGION"/>
    <property type="match status" value="6"/>
</dbReference>
<feature type="compositionally biased region" description="Polar residues" evidence="10">
    <location>
        <begin position="185"/>
        <end position="199"/>
    </location>
</feature>
<keyword evidence="3 9" id="KW-0853">WD repeat</keyword>
<protein>
    <submittedName>
        <fullName evidence="12">Glucose repression regulatory protein TUP1</fullName>
    </submittedName>
</protein>
<dbReference type="PROSITE" id="PS00678">
    <property type="entry name" value="WD_REPEATS_1"/>
    <property type="match status" value="3"/>
</dbReference>
<sequence length="663" mass="69121">MASRAVYEHRSLAAAPLTNPPGSASGVPAPPPQPPAPGSATPSAATPQQGAPQQGQGMHPAAMAGAAAGHPMNGLLHPPPPSSGPPPPPSAGPPPGVVGLVAPPHPSAQRLNDLLEFVKAEFEQVAGEGSVLRVQREEYEAMIHAHASELNAMRTMVYDLERKYHDDKRVLQEENSRLQEENSHLRQQLDTSRSSISSQPGPGRAAGARPASGGFPVLGAGAGGEGANGAGGAGEHPSASAASQRPAIPQTGSRPPSTGPVAPPSSTHQPSPLPPSAPTASSPSAPSTTAKDEKPPVGEVTSFDPGTAPKELKKEGPDWVTMFNPNVKRALDVGLVHTLVHDSVVCCVRFSPDGKILATGSNRNTTLYDTKTGARIAQLCDESANQKADNYIRSVSFSPDGKLMATGSEDRIVRVWNLAHKRISQVFSGHASEIYSLAFSPDGRRLVSGSGDKTARMWDVDSGSCAFTLTIHDITIAENGPVDAGVTSVAFSPDGKYLAAGSLDTVVRIWDAETGQLLDKLKGHEDSVYSVAFSPDSKFLVSGSLDKTLKMFDINAFKTALAAAPKDAPVGEGGKATLLTTLQGHKDYVLSVDVSPDSAWILSGSKDRAIQMWSSTTAKSQWVLQGHKNSVISVAISPVGGLFATASGDWSSRIWSYNTLPSA</sequence>
<evidence type="ECO:0000256" key="5">
    <source>
        <dbReference type="ARBA" id="ARBA00023015"/>
    </source>
</evidence>
<keyword evidence="4" id="KW-0677">Repeat</keyword>
<dbReference type="PROSITE" id="PS50082">
    <property type="entry name" value="WD_REPEATS_2"/>
    <property type="match status" value="6"/>
</dbReference>
<evidence type="ECO:0000256" key="10">
    <source>
        <dbReference type="SAM" id="MobiDB-lite"/>
    </source>
</evidence>
<feature type="compositionally biased region" description="Pro residues" evidence="10">
    <location>
        <begin position="77"/>
        <end position="96"/>
    </location>
</feature>
<accession>A0A511KA39</accession>
<comment type="subcellular location">
    <subcellularLocation>
        <location evidence="1">Nucleus</location>
    </subcellularLocation>
</comment>
<keyword evidence="6" id="KW-0804">Transcription</keyword>
<feature type="compositionally biased region" description="Low complexity" evidence="10">
    <location>
        <begin position="38"/>
        <end position="76"/>
    </location>
</feature>
<dbReference type="SMART" id="SM00320">
    <property type="entry name" value="WD40"/>
    <property type="match status" value="7"/>
</dbReference>
<comment type="similarity">
    <text evidence="8">Belongs to the WD repeat TUP1 family.</text>
</comment>
<evidence type="ECO:0000256" key="6">
    <source>
        <dbReference type="ARBA" id="ARBA00023163"/>
    </source>
</evidence>
<dbReference type="InterPro" id="IPR001680">
    <property type="entry name" value="WD40_rpt"/>
</dbReference>
<dbReference type="GO" id="GO:0005634">
    <property type="term" value="C:nucleus"/>
    <property type="evidence" value="ECO:0007669"/>
    <property type="project" value="UniProtKB-SubCell"/>
</dbReference>
<keyword evidence="2" id="KW-0678">Repressor</keyword>
<dbReference type="OrthoDB" id="17410at2759"/>
<evidence type="ECO:0000256" key="8">
    <source>
        <dbReference type="ARBA" id="ARBA00060760"/>
    </source>
</evidence>
<feature type="compositionally biased region" description="Basic and acidic residues" evidence="10">
    <location>
        <begin position="1"/>
        <end position="11"/>
    </location>
</feature>
<evidence type="ECO:0000259" key="11">
    <source>
        <dbReference type="Pfam" id="PF08581"/>
    </source>
</evidence>
<evidence type="ECO:0000256" key="2">
    <source>
        <dbReference type="ARBA" id="ARBA00022491"/>
    </source>
</evidence>
<dbReference type="EMBL" id="BJWK01000003">
    <property type="protein sequence ID" value="GEM07220.1"/>
    <property type="molecule type" value="Genomic_DNA"/>
</dbReference>
<dbReference type="PANTHER" id="PTHR19848">
    <property type="entry name" value="WD40 REPEAT PROTEIN"/>
    <property type="match status" value="1"/>
</dbReference>
<evidence type="ECO:0000256" key="9">
    <source>
        <dbReference type="PROSITE-ProRule" id="PRU00221"/>
    </source>
</evidence>
<dbReference type="CDD" id="cd00200">
    <property type="entry name" value="WD40"/>
    <property type="match status" value="1"/>
</dbReference>
<feature type="repeat" description="WD" evidence="9">
    <location>
        <begin position="624"/>
        <end position="663"/>
    </location>
</feature>
<dbReference type="InterPro" id="IPR020472">
    <property type="entry name" value="WD40_PAC1"/>
</dbReference>
<feature type="repeat" description="WD" evidence="9">
    <location>
        <begin position="582"/>
        <end position="623"/>
    </location>
</feature>
<feature type="region of interest" description="Disordered" evidence="10">
    <location>
        <begin position="174"/>
        <end position="318"/>
    </location>
</feature>
<reference evidence="12 13" key="1">
    <citation type="submission" date="2019-07" db="EMBL/GenBank/DDBJ databases">
        <title>Rhodotorula toruloides NBRC10032 genome sequencing.</title>
        <authorList>
            <person name="Shida Y."/>
            <person name="Takaku H."/>
            <person name="Ogasawara W."/>
            <person name="Mori K."/>
        </authorList>
    </citation>
    <scope>NUCLEOTIDE SEQUENCE [LARGE SCALE GENOMIC DNA]</scope>
    <source>
        <strain evidence="12 13">NBRC10032</strain>
    </source>
</reference>
<dbReference type="InterPro" id="IPR019775">
    <property type="entry name" value="WD40_repeat_CS"/>
</dbReference>
<dbReference type="InterPro" id="IPR015943">
    <property type="entry name" value="WD40/YVTN_repeat-like_dom_sf"/>
</dbReference>
<keyword evidence="5" id="KW-0805">Transcription regulation</keyword>
<dbReference type="Gene3D" id="2.130.10.10">
    <property type="entry name" value="YVTN repeat-like/Quinoprotein amine dehydrogenase"/>
    <property type="match status" value="1"/>
</dbReference>
<feature type="repeat" description="WD" evidence="9">
    <location>
        <begin position="486"/>
        <end position="520"/>
    </location>
</feature>
<dbReference type="Proteomes" id="UP000321518">
    <property type="component" value="Unassembled WGS sequence"/>
</dbReference>
<evidence type="ECO:0000256" key="3">
    <source>
        <dbReference type="ARBA" id="ARBA00022574"/>
    </source>
</evidence>
<feature type="compositionally biased region" description="Gly residues" evidence="10">
    <location>
        <begin position="220"/>
        <end position="234"/>
    </location>
</feature>
<dbReference type="InterPro" id="IPR013890">
    <property type="entry name" value="Tscrpt_rep_Tup1_N"/>
</dbReference>
<feature type="repeat" description="WD" evidence="9">
    <location>
        <begin position="521"/>
        <end position="562"/>
    </location>
</feature>
<evidence type="ECO:0000313" key="13">
    <source>
        <dbReference type="Proteomes" id="UP000321518"/>
    </source>
</evidence>
<keyword evidence="7" id="KW-0539">Nucleus</keyword>
<dbReference type="InterPro" id="IPR036322">
    <property type="entry name" value="WD40_repeat_dom_sf"/>
</dbReference>
<feature type="repeat" description="WD" evidence="9">
    <location>
        <begin position="385"/>
        <end position="426"/>
    </location>
</feature>
<dbReference type="SUPFAM" id="SSF50978">
    <property type="entry name" value="WD40 repeat-like"/>
    <property type="match status" value="1"/>
</dbReference>
<feature type="domain" description="Transcriptional repressor Tup1 N-terminal" evidence="11">
    <location>
        <begin position="110"/>
        <end position="181"/>
    </location>
</feature>
<feature type="repeat" description="WD" evidence="9">
    <location>
        <begin position="427"/>
        <end position="468"/>
    </location>
</feature>
<name>A0A511KA39_RHOTO</name>
<feature type="compositionally biased region" description="Low complexity" evidence="10">
    <location>
        <begin position="200"/>
        <end position="215"/>
    </location>
</feature>
<gene>
    <name evidence="12" type="ORF">Rt10032_c03g1237</name>
</gene>
<dbReference type="AlphaFoldDB" id="A0A511KA39"/>
<feature type="compositionally biased region" description="Low complexity" evidence="10">
    <location>
        <begin position="278"/>
        <end position="289"/>
    </location>
</feature>
<organism evidence="12 13">
    <name type="scientific">Rhodotorula toruloides</name>
    <name type="common">Yeast</name>
    <name type="synonym">Rhodosporidium toruloides</name>
    <dbReference type="NCBI Taxonomy" id="5286"/>
    <lineage>
        <taxon>Eukaryota</taxon>
        <taxon>Fungi</taxon>
        <taxon>Dikarya</taxon>
        <taxon>Basidiomycota</taxon>
        <taxon>Pucciniomycotina</taxon>
        <taxon>Microbotryomycetes</taxon>
        <taxon>Sporidiobolales</taxon>
        <taxon>Sporidiobolaceae</taxon>
        <taxon>Rhodotorula</taxon>
    </lineage>
</organism>
<proteinExistence type="inferred from homology"/>
<dbReference type="Gene3D" id="1.20.5.340">
    <property type="match status" value="1"/>
</dbReference>
<feature type="region of interest" description="Disordered" evidence="10">
    <location>
        <begin position="1"/>
        <end position="104"/>
    </location>
</feature>
<dbReference type="FunFam" id="2.130.10.10:FF:000503">
    <property type="entry name" value="Glucose repression regulatory protein TUP1"/>
    <property type="match status" value="1"/>
</dbReference>
<feature type="compositionally biased region" description="Basic and acidic residues" evidence="10">
    <location>
        <begin position="174"/>
        <end position="184"/>
    </location>
</feature>
<feature type="compositionally biased region" description="Pro residues" evidence="10">
    <location>
        <begin position="28"/>
        <end position="37"/>
    </location>
</feature>
<dbReference type="Pfam" id="PF00400">
    <property type="entry name" value="WD40"/>
    <property type="match status" value="7"/>
</dbReference>
<dbReference type="Pfam" id="PF08581">
    <property type="entry name" value="Tup_N"/>
    <property type="match status" value="1"/>
</dbReference>
<comment type="caution">
    <text evidence="12">The sequence shown here is derived from an EMBL/GenBank/DDBJ whole genome shotgun (WGS) entry which is preliminary data.</text>
</comment>
<evidence type="ECO:0000256" key="4">
    <source>
        <dbReference type="ARBA" id="ARBA00022737"/>
    </source>
</evidence>
<dbReference type="PRINTS" id="PR00320">
    <property type="entry name" value="GPROTEINBRPT"/>
</dbReference>
<dbReference type="PANTHER" id="PTHR19848:SF8">
    <property type="entry name" value="F-BOX AND WD REPEAT DOMAIN CONTAINING 7"/>
    <property type="match status" value="1"/>
</dbReference>